<keyword evidence="1" id="KW-0677">Repeat</keyword>
<evidence type="ECO:0000256" key="1">
    <source>
        <dbReference type="ARBA" id="ARBA00022737"/>
    </source>
</evidence>
<accession>A0A8S2III8</accession>
<dbReference type="EMBL" id="CAJOBA010005921">
    <property type="protein sequence ID" value="CAF3758079.1"/>
    <property type="molecule type" value="Genomic_DNA"/>
</dbReference>
<proteinExistence type="predicted"/>
<evidence type="ECO:0000313" key="4">
    <source>
        <dbReference type="EMBL" id="CAF0987888.1"/>
    </source>
</evidence>
<dbReference type="InterPro" id="IPR032867">
    <property type="entry name" value="DYW_dom"/>
</dbReference>
<dbReference type="InterPro" id="IPR046960">
    <property type="entry name" value="PPR_At4g14850-like_plant"/>
</dbReference>
<dbReference type="GO" id="GO:0008270">
    <property type="term" value="F:zinc ion binding"/>
    <property type="evidence" value="ECO:0007669"/>
    <property type="project" value="InterPro"/>
</dbReference>
<dbReference type="InterPro" id="IPR002885">
    <property type="entry name" value="PPR_rpt"/>
</dbReference>
<feature type="domain" description="DYW" evidence="3">
    <location>
        <begin position="559"/>
        <end position="652"/>
    </location>
</feature>
<reference evidence="5" key="1">
    <citation type="submission" date="2021-02" db="EMBL/GenBank/DDBJ databases">
        <authorList>
            <person name="Nowell W R."/>
        </authorList>
    </citation>
    <scope>NUCLEOTIDE SEQUENCE</scope>
</reference>
<dbReference type="InterPro" id="IPR011990">
    <property type="entry name" value="TPR-like_helical_dom_sf"/>
</dbReference>
<dbReference type="GO" id="GO:0048731">
    <property type="term" value="P:system development"/>
    <property type="evidence" value="ECO:0007669"/>
    <property type="project" value="UniProtKB-ARBA"/>
</dbReference>
<evidence type="ECO:0000313" key="5">
    <source>
        <dbReference type="EMBL" id="CAF3758079.1"/>
    </source>
</evidence>
<dbReference type="PANTHER" id="PTHR24015">
    <property type="entry name" value="OS07G0578800 PROTEIN-RELATED"/>
    <property type="match status" value="1"/>
</dbReference>
<protein>
    <recommendedName>
        <fullName evidence="3">DYW domain-containing protein</fullName>
    </recommendedName>
</protein>
<dbReference type="FunFam" id="1.25.40.10:FF:000158">
    <property type="entry name" value="pentatricopeptide repeat-containing protein At2g33680"/>
    <property type="match status" value="1"/>
</dbReference>
<dbReference type="GO" id="GO:0003723">
    <property type="term" value="F:RNA binding"/>
    <property type="evidence" value="ECO:0007669"/>
    <property type="project" value="InterPro"/>
</dbReference>
<dbReference type="Proteomes" id="UP000677228">
    <property type="component" value="Unassembled WGS sequence"/>
</dbReference>
<evidence type="ECO:0000313" key="6">
    <source>
        <dbReference type="Proteomes" id="UP000682733"/>
    </source>
</evidence>
<evidence type="ECO:0000259" key="3">
    <source>
        <dbReference type="Pfam" id="PF14432"/>
    </source>
</evidence>
<comment type="caution">
    <text evidence="5">The sequence shown here is derived from an EMBL/GenBank/DDBJ whole genome shotgun (WGS) entry which is preliminary data.</text>
</comment>
<dbReference type="EMBL" id="CAJNOK010005914">
    <property type="protein sequence ID" value="CAF0987888.1"/>
    <property type="molecule type" value="Genomic_DNA"/>
</dbReference>
<dbReference type="Pfam" id="PF01535">
    <property type="entry name" value="PPR"/>
    <property type="match status" value="5"/>
</dbReference>
<dbReference type="PROSITE" id="PS51375">
    <property type="entry name" value="PPR"/>
    <property type="match status" value="2"/>
</dbReference>
<dbReference type="Pfam" id="PF13041">
    <property type="entry name" value="PPR_2"/>
    <property type="match status" value="1"/>
</dbReference>
<dbReference type="AlphaFoldDB" id="A0A8S2III8"/>
<dbReference type="Pfam" id="PF14432">
    <property type="entry name" value="DYW_deaminase"/>
    <property type="match status" value="1"/>
</dbReference>
<dbReference type="GO" id="GO:0009451">
    <property type="term" value="P:RNA modification"/>
    <property type="evidence" value="ECO:0007669"/>
    <property type="project" value="InterPro"/>
</dbReference>
<evidence type="ECO:0000256" key="2">
    <source>
        <dbReference type="PROSITE-ProRule" id="PRU00708"/>
    </source>
</evidence>
<feature type="repeat" description="PPR" evidence="2">
    <location>
        <begin position="212"/>
        <end position="246"/>
    </location>
</feature>
<organism evidence="5 6">
    <name type="scientific">Didymodactylos carnosus</name>
    <dbReference type="NCBI Taxonomy" id="1234261"/>
    <lineage>
        <taxon>Eukaryota</taxon>
        <taxon>Metazoa</taxon>
        <taxon>Spiralia</taxon>
        <taxon>Gnathifera</taxon>
        <taxon>Rotifera</taxon>
        <taxon>Eurotatoria</taxon>
        <taxon>Bdelloidea</taxon>
        <taxon>Philodinida</taxon>
        <taxon>Philodinidae</taxon>
        <taxon>Didymodactylos</taxon>
    </lineage>
</organism>
<name>A0A8S2III8_9BILA</name>
<dbReference type="NCBIfam" id="TIGR00756">
    <property type="entry name" value="PPR"/>
    <property type="match status" value="3"/>
</dbReference>
<dbReference type="SUPFAM" id="SSF81901">
    <property type="entry name" value="HCP-like"/>
    <property type="match status" value="1"/>
</dbReference>
<dbReference type="Gene3D" id="1.25.40.10">
    <property type="entry name" value="Tetratricopeptide repeat domain"/>
    <property type="match status" value="4"/>
</dbReference>
<dbReference type="PANTHER" id="PTHR24015:SF1063">
    <property type="entry name" value="OS12G0156900 PROTEIN"/>
    <property type="match status" value="1"/>
</dbReference>
<gene>
    <name evidence="4" type="ORF">OVA965_LOCUS13921</name>
    <name evidence="5" type="ORF">TMI583_LOCUS13924</name>
</gene>
<sequence length="653" mass="74626">MSLSEPCTRTFCCQNSTQQHIKSIMSKDNFNMKKYGLMMKNFNRNGQNEKTLKLFDEIILKNEINMTEVIYLLAIGACTNMKNLQRGKQIHRKMVNSKNESIKNVIQLQNALINMYAKCNDVKNAELIFQQMEQRDIITFNCMLKGYTVSNMANKAIELAKSIEQQQLKFSAATYNLVINACIQIGNSESFEKGKHYYKQLLQDEKIQLSDNIILQTSLIDLYGKSGDVEMAEKIFNDMNNRNVITYSALMKCYNLNGLPHRSIEIYKNTKQQFIVNDVLVINACAQLGFKKLLENIHEQIPKQYVHHNLILQTSLIDAYSKCGDVKTAENIFSSTSKRDIITYCAMINGYGVNGYGLEAVSLFYKMINEAKIIPDQQTYVCVLNACSHSGLVGQAESIFQSIEYKDEKVYTAMIDTLARVYRFDKAQLLIDEYEQQQGNKSYLPMYMALLSGARNNNNNLKAKEIYNKLCSIPNADNNTLLTASVLLSNTYSAYGNYEEATKVREQQLVGGVKKAVGVSLTLVNGQIFEFKAHDRRHPLSNKIYEELDKMTEELKQDGYECDTRWTTRAPDPGESIESVLCGHSERLALAFNFISSPTSPQMIQITKNLRVCGDCHDVTKRISKIRQCEIIVRDKNRIHHFKDGYCSCREHF</sequence>
<feature type="repeat" description="PPR" evidence="2">
    <location>
        <begin position="340"/>
        <end position="375"/>
    </location>
</feature>
<dbReference type="Proteomes" id="UP000682733">
    <property type="component" value="Unassembled WGS sequence"/>
</dbReference>